<proteinExistence type="predicted"/>
<dbReference type="Proteomes" id="UP000077412">
    <property type="component" value="Chromosome"/>
</dbReference>
<dbReference type="OrthoDB" id="2941274at2"/>
<gene>
    <name evidence="1" type="ORF">ABE41_006155</name>
</gene>
<evidence type="ECO:0000313" key="1">
    <source>
        <dbReference type="EMBL" id="ANX11584.1"/>
    </source>
</evidence>
<dbReference type="STRING" id="255247.ABE41_006155"/>
<dbReference type="EMBL" id="CP016761">
    <property type="protein sequence ID" value="ANX11584.1"/>
    <property type="molecule type" value="Genomic_DNA"/>
</dbReference>
<dbReference type="RefSeq" id="WP_066287560.1">
    <property type="nucleotide sequence ID" value="NZ_CP016761.1"/>
</dbReference>
<keyword evidence="2" id="KW-1185">Reference proteome</keyword>
<name>A0A1B1Z2F9_9BACL</name>
<dbReference type="AlphaFoldDB" id="A0A1B1Z2F9"/>
<organism evidence="1 2">
    <name type="scientific">Fictibacillus arsenicus</name>
    <dbReference type="NCBI Taxonomy" id="255247"/>
    <lineage>
        <taxon>Bacteria</taxon>
        <taxon>Bacillati</taxon>
        <taxon>Bacillota</taxon>
        <taxon>Bacilli</taxon>
        <taxon>Bacillales</taxon>
        <taxon>Fictibacillaceae</taxon>
        <taxon>Fictibacillus</taxon>
    </lineage>
</organism>
<protein>
    <submittedName>
        <fullName evidence="1">Uncharacterized protein</fullName>
    </submittedName>
</protein>
<sequence length="63" mass="7338">MHPKRKRYNVTVEGNGELQKDVIVAYDPDEMYWLVRKLYGHLLIDNETGKKIGTISFQETELG</sequence>
<dbReference type="KEGG" id="far:ABE41_006155"/>
<evidence type="ECO:0000313" key="2">
    <source>
        <dbReference type="Proteomes" id="UP000077412"/>
    </source>
</evidence>
<reference evidence="1 2" key="1">
    <citation type="submission" date="2016-08" db="EMBL/GenBank/DDBJ databases">
        <title>Complete genome sequence of Fictibacillus arsenicus G25-54, a strain with toxicity to nematodes and a potential arsenic-resistance activity.</title>
        <authorList>
            <person name="Zheng Z."/>
        </authorList>
    </citation>
    <scope>NUCLEOTIDE SEQUENCE [LARGE SCALE GENOMIC DNA]</scope>
    <source>
        <strain evidence="1 2">G25-54</strain>
    </source>
</reference>
<accession>A0A1B1Z2F9</accession>